<feature type="compositionally biased region" description="Polar residues" evidence="2">
    <location>
        <begin position="451"/>
        <end position="462"/>
    </location>
</feature>
<comment type="caution">
    <text evidence="1">Lacks conserved residue(s) required for the propagation of feature annotation.</text>
</comment>
<dbReference type="GO" id="GO:0030335">
    <property type="term" value="P:positive regulation of cell migration"/>
    <property type="evidence" value="ECO:0007669"/>
    <property type="project" value="TreeGrafter"/>
</dbReference>
<evidence type="ECO:0000313" key="4">
    <source>
        <dbReference type="Proteomes" id="UP000095280"/>
    </source>
</evidence>
<feature type="region of interest" description="Disordered" evidence="2">
    <location>
        <begin position="1"/>
        <end position="32"/>
    </location>
</feature>
<accession>A0A1I8GKI0</accession>
<proteinExistence type="predicted"/>
<protein>
    <submittedName>
        <fullName evidence="5">Sema domain-containing protein</fullName>
    </submittedName>
</protein>
<dbReference type="GO" id="GO:0007411">
    <property type="term" value="P:axon guidance"/>
    <property type="evidence" value="ECO:0007669"/>
    <property type="project" value="TreeGrafter"/>
</dbReference>
<feature type="region of interest" description="Disordered" evidence="2">
    <location>
        <begin position="397"/>
        <end position="484"/>
    </location>
</feature>
<feature type="region of interest" description="Disordered" evidence="2">
    <location>
        <begin position="228"/>
        <end position="255"/>
    </location>
</feature>
<dbReference type="InterPro" id="IPR036352">
    <property type="entry name" value="Semap_dom_sf"/>
</dbReference>
<organism evidence="4 5">
    <name type="scientific">Macrostomum lignano</name>
    <dbReference type="NCBI Taxonomy" id="282301"/>
    <lineage>
        <taxon>Eukaryota</taxon>
        <taxon>Metazoa</taxon>
        <taxon>Spiralia</taxon>
        <taxon>Lophotrochozoa</taxon>
        <taxon>Platyhelminthes</taxon>
        <taxon>Rhabditophora</taxon>
        <taxon>Macrostomorpha</taxon>
        <taxon>Macrostomida</taxon>
        <taxon>Macrostomidae</taxon>
        <taxon>Macrostomum</taxon>
    </lineage>
</organism>
<dbReference type="GO" id="GO:0030215">
    <property type="term" value="F:semaphorin receptor binding"/>
    <property type="evidence" value="ECO:0007669"/>
    <property type="project" value="InterPro"/>
</dbReference>
<evidence type="ECO:0000256" key="2">
    <source>
        <dbReference type="SAM" id="MobiDB-lite"/>
    </source>
</evidence>
<reference evidence="5" key="1">
    <citation type="submission" date="2016-11" db="UniProtKB">
        <authorList>
            <consortium name="WormBaseParasite"/>
        </authorList>
    </citation>
    <scope>IDENTIFICATION</scope>
</reference>
<feature type="compositionally biased region" description="Basic and acidic residues" evidence="2">
    <location>
        <begin position="472"/>
        <end position="484"/>
    </location>
</feature>
<dbReference type="AlphaFoldDB" id="A0A1I8GKI0"/>
<evidence type="ECO:0000259" key="3">
    <source>
        <dbReference type="PROSITE" id="PS51004"/>
    </source>
</evidence>
<evidence type="ECO:0000256" key="1">
    <source>
        <dbReference type="PROSITE-ProRule" id="PRU00352"/>
    </source>
</evidence>
<name>A0A1I8GKI0_9PLAT</name>
<keyword evidence="4" id="KW-1185">Reference proteome</keyword>
<feature type="compositionally biased region" description="Polar residues" evidence="2">
    <location>
        <begin position="1"/>
        <end position="14"/>
    </location>
</feature>
<dbReference type="PANTHER" id="PTHR11036:SF127">
    <property type="entry name" value="SEMAPHORIN-1A"/>
    <property type="match status" value="1"/>
</dbReference>
<evidence type="ECO:0000313" key="5">
    <source>
        <dbReference type="WBParaSite" id="maker-uti_cns_0002171-snap-gene-0.3-mRNA-1"/>
    </source>
</evidence>
<dbReference type="GO" id="GO:0045499">
    <property type="term" value="F:chemorepellent activity"/>
    <property type="evidence" value="ECO:0007669"/>
    <property type="project" value="TreeGrafter"/>
</dbReference>
<sequence length="802" mass="87020">DFVRSVQSQRQSLGANKGRTTGRVRGASVGQQAVDETSSSGLVASQHLLHRLRAVGLGADDVACQLESPKSQQLTWTGQAGAAIECRIGDPLVADLKGGTQQASVRRVDLLFERICQRPGLGVVQQDGLDHRLEQRRPLAVRAKGSPSEPAATPQIFADVRYQTAEVDELLTARKLRYLPASASAENCGLDVARHAEHNGLLRVDHQADARCSANQLVQLALAPSTVEDSRARTNRNGARVSPWSTPENVSKESDRPSGVITAALVAQYNAIMAEISCSGIAALATESNAFMKSMKTTIRSNWRVRASSMIRRRARICATMPRAGFFEMAMMCTMVHSVGAISPKSTQFITHTATSLATQWMRSASMGTSSRPSALPPGVFWARITTSAMVTGATLKLSSDGNGVSGGSVRMLGKDSSSEFAQTEQAGCEQTATRQEARQRRTRHPADRVAQSSSEFAQTEQAGCEQTATRQEARQRRTRHPADRVAQVRVAAEGPGAFDTQWQCSSTDRIAKDCFLNRSAKFDLVGADGPSGAPPVVVSFDMQSSPLIVVAGAAAAAAAAATYRTDRMRQSARLPLIIVVLLVWLTALGKVESLTSSPSAVSLQSLIEARLAKPFLFREHSNFTHIAVVPMQNPEFIYVAVPNHIIKVGLKTFEDEENKIIEWSTKPDATDSDLRNCQLQGAARANCPQNIIFALQATNDFKLLVCGSVRGTPNCSLRSAMQPKISFGSYTIQLQNSDLQSEKVIALEDKQIFVGAFLRPGRADPAIYRSSLVPSSDAIRTKQDKQLSQWMKFIYSEFFNQ</sequence>
<dbReference type="WBParaSite" id="maker-uti_cns_0002171-snap-gene-0.3-mRNA-1">
    <property type="protein sequence ID" value="maker-uti_cns_0002171-snap-gene-0.3-mRNA-1"/>
    <property type="gene ID" value="maker-uti_cns_0002171-snap-gene-0.3"/>
</dbReference>
<dbReference type="InterPro" id="IPR027231">
    <property type="entry name" value="Semaphorin"/>
</dbReference>
<dbReference type="SUPFAM" id="SSF101912">
    <property type="entry name" value="Sema domain"/>
    <property type="match status" value="1"/>
</dbReference>
<feature type="compositionally biased region" description="Basic and acidic residues" evidence="2">
    <location>
        <begin position="436"/>
        <end position="448"/>
    </location>
</feature>
<dbReference type="InterPro" id="IPR001627">
    <property type="entry name" value="Semap_dom"/>
</dbReference>
<dbReference type="Proteomes" id="UP000095280">
    <property type="component" value="Unplaced"/>
</dbReference>
<dbReference type="PROSITE" id="PS51004">
    <property type="entry name" value="SEMA"/>
    <property type="match status" value="1"/>
</dbReference>
<feature type="domain" description="Sema" evidence="3">
    <location>
        <begin position="599"/>
        <end position="802"/>
    </location>
</feature>
<dbReference type="Gene3D" id="2.130.10.10">
    <property type="entry name" value="YVTN repeat-like/Quinoprotein amine dehydrogenase"/>
    <property type="match status" value="1"/>
</dbReference>
<dbReference type="PANTHER" id="PTHR11036">
    <property type="entry name" value="SEMAPHORIN"/>
    <property type="match status" value="1"/>
</dbReference>
<dbReference type="GO" id="GO:0071526">
    <property type="term" value="P:semaphorin-plexin signaling pathway"/>
    <property type="evidence" value="ECO:0007669"/>
    <property type="project" value="TreeGrafter"/>
</dbReference>
<dbReference type="GO" id="GO:0005886">
    <property type="term" value="C:plasma membrane"/>
    <property type="evidence" value="ECO:0007669"/>
    <property type="project" value="TreeGrafter"/>
</dbReference>
<dbReference type="InterPro" id="IPR015943">
    <property type="entry name" value="WD40/YVTN_repeat-like_dom_sf"/>
</dbReference>